<dbReference type="Proteomes" id="UP000032180">
    <property type="component" value="Chromosome 12"/>
</dbReference>
<protein>
    <submittedName>
        <fullName evidence="1">Uncharacterized protein</fullName>
    </submittedName>
</protein>
<dbReference type="AlphaFoldDB" id="A0A0D9XWH2"/>
<dbReference type="EnsemblPlants" id="LPERR12G01630.1">
    <property type="protein sequence ID" value="LPERR12G01630.1"/>
    <property type="gene ID" value="LPERR12G01630"/>
</dbReference>
<dbReference type="Gramene" id="LPERR12G01630.1">
    <property type="protein sequence ID" value="LPERR12G01630.1"/>
    <property type="gene ID" value="LPERR12G01630"/>
</dbReference>
<reference evidence="1" key="3">
    <citation type="submission" date="2015-04" db="UniProtKB">
        <authorList>
            <consortium name="EnsemblPlants"/>
        </authorList>
    </citation>
    <scope>IDENTIFICATION</scope>
</reference>
<proteinExistence type="predicted"/>
<keyword evidence="2" id="KW-1185">Reference proteome</keyword>
<organism evidence="1 2">
    <name type="scientific">Leersia perrieri</name>
    <dbReference type="NCBI Taxonomy" id="77586"/>
    <lineage>
        <taxon>Eukaryota</taxon>
        <taxon>Viridiplantae</taxon>
        <taxon>Streptophyta</taxon>
        <taxon>Embryophyta</taxon>
        <taxon>Tracheophyta</taxon>
        <taxon>Spermatophyta</taxon>
        <taxon>Magnoliopsida</taxon>
        <taxon>Liliopsida</taxon>
        <taxon>Poales</taxon>
        <taxon>Poaceae</taxon>
        <taxon>BOP clade</taxon>
        <taxon>Oryzoideae</taxon>
        <taxon>Oryzeae</taxon>
        <taxon>Oryzinae</taxon>
        <taxon>Leersia</taxon>
    </lineage>
</organism>
<reference evidence="2" key="2">
    <citation type="submission" date="2013-12" db="EMBL/GenBank/DDBJ databases">
        <authorList>
            <person name="Yu Y."/>
            <person name="Lee S."/>
            <person name="de Baynast K."/>
            <person name="Wissotski M."/>
            <person name="Liu L."/>
            <person name="Talag J."/>
            <person name="Goicoechea J."/>
            <person name="Angelova A."/>
            <person name="Jetty R."/>
            <person name="Kudrna D."/>
            <person name="Golser W."/>
            <person name="Rivera L."/>
            <person name="Zhang J."/>
            <person name="Wing R."/>
        </authorList>
    </citation>
    <scope>NUCLEOTIDE SEQUENCE</scope>
</reference>
<reference evidence="1 2" key="1">
    <citation type="submission" date="2012-08" db="EMBL/GenBank/DDBJ databases">
        <title>Oryza genome evolution.</title>
        <authorList>
            <person name="Wing R.A."/>
        </authorList>
    </citation>
    <scope>NUCLEOTIDE SEQUENCE</scope>
</reference>
<dbReference type="HOGENOM" id="CLU_1463318_0_0_1"/>
<sequence>MAGIDSTRLCTRRRVLSFLKTKLQLDGDSSFNPEHMEFLIRTTQWKALNAYLLRFNLISPEAASLNRFIAVYRNLDMIGRGGRCADAIIDAFPLLDEAAAAANPIKAMQNLFLDKFRRFTPKDPNLWHQLWESAARKLTEMALRCPELAPKTNLFGMRTVPRLYKRKRAAKSQVQDMASFFEQKR</sequence>
<evidence type="ECO:0000313" key="2">
    <source>
        <dbReference type="Proteomes" id="UP000032180"/>
    </source>
</evidence>
<accession>A0A0D9XWH2</accession>
<evidence type="ECO:0000313" key="1">
    <source>
        <dbReference type="EnsemblPlants" id="LPERR12G01630.1"/>
    </source>
</evidence>
<name>A0A0D9XWH2_9ORYZ</name>